<dbReference type="STRING" id="1341132.A0A3F3QAE6"/>
<dbReference type="Gene3D" id="3.30.200.20">
    <property type="entry name" value="Phosphorylase Kinase, domain 1"/>
    <property type="match status" value="1"/>
</dbReference>
<dbReference type="GO" id="GO:0005524">
    <property type="term" value="F:ATP binding"/>
    <property type="evidence" value="ECO:0007669"/>
    <property type="project" value="InterPro"/>
</dbReference>
<dbReference type="SUPFAM" id="SSF56112">
    <property type="entry name" value="Protein kinase-like (PK-like)"/>
    <property type="match status" value="1"/>
</dbReference>
<evidence type="ECO:0000313" key="3">
    <source>
        <dbReference type="EMBL" id="RDH36133.1"/>
    </source>
</evidence>
<dbReference type="InterPro" id="IPR000719">
    <property type="entry name" value="Prot_kinase_dom"/>
</dbReference>
<feature type="region of interest" description="Disordered" evidence="1">
    <location>
        <begin position="14"/>
        <end position="53"/>
    </location>
</feature>
<dbReference type="AlphaFoldDB" id="A0A3F3QAE6"/>
<evidence type="ECO:0000313" key="4">
    <source>
        <dbReference type="Proteomes" id="UP000253729"/>
    </source>
</evidence>
<gene>
    <name evidence="3" type="ORF">BDQ94DRAFT_121219</name>
</gene>
<evidence type="ECO:0000259" key="2">
    <source>
        <dbReference type="PROSITE" id="PS50011"/>
    </source>
</evidence>
<protein>
    <recommendedName>
        <fullName evidence="2">Protein kinase domain-containing protein</fullName>
    </recommendedName>
</protein>
<dbReference type="Proteomes" id="UP000253729">
    <property type="component" value="Unassembled WGS sequence"/>
</dbReference>
<dbReference type="RefSeq" id="XP_026629155.1">
    <property type="nucleotide sequence ID" value="XM_026763772.1"/>
</dbReference>
<evidence type="ECO:0000256" key="1">
    <source>
        <dbReference type="SAM" id="MobiDB-lite"/>
    </source>
</evidence>
<dbReference type="EMBL" id="KZ852038">
    <property type="protein sequence ID" value="RDH36133.1"/>
    <property type="molecule type" value="Genomic_DNA"/>
</dbReference>
<reference evidence="3 4" key="1">
    <citation type="submission" date="2018-07" db="EMBL/GenBank/DDBJ databases">
        <title>The genomes of Aspergillus section Nigri reveals drivers in fungal speciation.</title>
        <authorList>
            <consortium name="DOE Joint Genome Institute"/>
            <person name="Vesth T.C."/>
            <person name="Nybo J."/>
            <person name="Theobald S."/>
            <person name="Brandl J."/>
            <person name="Frisvad J.C."/>
            <person name="Nielsen K.F."/>
            <person name="Lyhne E.K."/>
            <person name="Kogle M.E."/>
            <person name="Kuo A."/>
            <person name="Riley R."/>
            <person name="Clum A."/>
            <person name="Nolan M."/>
            <person name="Lipzen A."/>
            <person name="Salamov A."/>
            <person name="Henrissat B."/>
            <person name="Wiebenga A."/>
            <person name="De vries R.P."/>
            <person name="Grigoriev I.V."/>
            <person name="Mortensen U.H."/>
            <person name="Andersen M.R."/>
            <person name="Baker S.E."/>
        </authorList>
    </citation>
    <scope>NUCLEOTIDE SEQUENCE [LARGE SCALE GENOMIC DNA]</scope>
    <source>
        <strain evidence="3 4">CBS 139.54b</strain>
    </source>
</reference>
<dbReference type="InterPro" id="IPR011009">
    <property type="entry name" value="Kinase-like_dom_sf"/>
</dbReference>
<dbReference type="GO" id="GO:0004672">
    <property type="term" value="F:protein kinase activity"/>
    <property type="evidence" value="ECO:0007669"/>
    <property type="project" value="InterPro"/>
</dbReference>
<name>A0A3F3QAE6_9EURO</name>
<dbReference type="GeneID" id="38132128"/>
<organism evidence="3 4">
    <name type="scientific">Aspergillus welwitschiae</name>
    <dbReference type="NCBI Taxonomy" id="1341132"/>
    <lineage>
        <taxon>Eukaryota</taxon>
        <taxon>Fungi</taxon>
        <taxon>Dikarya</taxon>
        <taxon>Ascomycota</taxon>
        <taxon>Pezizomycotina</taxon>
        <taxon>Eurotiomycetes</taxon>
        <taxon>Eurotiomycetidae</taxon>
        <taxon>Eurotiales</taxon>
        <taxon>Aspergillaceae</taxon>
        <taxon>Aspergillus</taxon>
        <taxon>Aspergillus subgen. Circumdati</taxon>
    </lineage>
</organism>
<dbReference type="PROSITE" id="PS50011">
    <property type="entry name" value="PROTEIN_KINASE_DOM"/>
    <property type="match status" value="1"/>
</dbReference>
<sequence length="217" mass="23882">MSTIRDLSKFIRHGKQARLVTPHAEPSTNDSAIHAGKQHRPQESYPSTAGNLNAIDAQINAAPAQPPAKSPEGQSQGARELEIEQIVAEEKSARSKMPEYPGLERWILLDKMGDGAFSNVYRAKDTTGKYDEVAIKVVQKFDSNQTSAVMLSCRSLRRSSISTRLLVLSIGTLNLRIYSSIQSLLFPASPPNHVSRVMKTSLMKANLSREKALVVLE</sequence>
<keyword evidence="4" id="KW-1185">Reference proteome</keyword>
<accession>A0A3F3QAE6</accession>
<feature type="domain" description="Protein kinase" evidence="2">
    <location>
        <begin position="106"/>
        <end position="217"/>
    </location>
</feature>
<proteinExistence type="predicted"/>